<dbReference type="Pfam" id="PF14115">
    <property type="entry name" value="YuzL"/>
    <property type="match status" value="1"/>
</dbReference>
<accession>C2Y025</accession>
<comment type="caution">
    <text evidence="2">The sequence shown here is derived from an EMBL/GenBank/DDBJ whole genome shotgun (WGS) entry which is preliminary data.</text>
</comment>
<feature type="compositionally biased region" description="Polar residues" evidence="1">
    <location>
        <begin position="25"/>
        <end position="41"/>
    </location>
</feature>
<dbReference type="AlphaFoldDB" id="C2Y025"/>
<evidence type="ECO:0008006" key="3">
    <source>
        <dbReference type="Google" id="ProtNLM"/>
    </source>
</evidence>
<name>C2Y025_BACMY</name>
<organism evidence="2">
    <name type="scientific">Bacillus mycoides</name>
    <dbReference type="NCBI Taxonomy" id="1405"/>
    <lineage>
        <taxon>Bacteria</taxon>
        <taxon>Bacillati</taxon>
        <taxon>Bacillota</taxon>
        <taxon>Bacilli</taxon>
        <taxon>Bacillales</taxon>
        <taxon>Bacillaceae</taxon>
        <taxon>Bacillus</taxon>
        <taxon>Bacillus cereus group</taxon>
    </lineage>
</organism>
<dbReference type="InterPro" id="IPR025625">
    <property type="entry name" value="YuzL"/>
</dbReference>
<gene>
    <name evidence="2" type="ORF">bcere0026_43110</name>
</gene>
<proteinExistence type="predicted"/>
<sequence>MIVMSKKVKTDHSRSSLGSPEVEGQGTTTHETGSYKVPSSNKKQKRS</sequence>
<evidence type="ECO:0000313" key="2">
    <source>
        <dbReference type="EMBL" id="EEL68747.1"/>
    </source>
</evidence>
<dbReference type="EMBL" id="ACMP01000116">
    <property type="protein sequence ID" value="EEL68747.1"/>
    <property type="molecule type" value="Genomic_DNA"/>
</dbReference>
<evidence type="ECO:0000256" key="1">
    <source>
        <dbReference type="SAM" id="MobiDB-lite"/>
    </source>
</evidence>
<reference evidence="2" key="1">
    <citation type="journal article" date="2012" name="Genome Res.">
        <title>Genomic characterization of the Bacillus cereus sensu lato species: Backdrop to the evolution of Bacillus anthracis.</title>
        <authorList>
            <person name="Zwick M.E."/>
            <person name="Joseph S.J."/>
            <person name="Didelot X."/>
            <person name="Chen P.E."/>
            <person name="Bishop-Lilly K.A."/>
            <person name="Stewart A.C."/>
            <person name="Willner K."/>
            <person name="Nolan N."/>
            <person name="Lentz S."/>
            <person name="Thomason M.K."/>
            <person name="Sozhamannan S."/>
            <person name="Mateczun A.J."/>
            <person name="Du L."/>
            <person name="Read T.D."/>
        </authorList>
    </citation>
    <scope>NUCLEOTIDE SEQUENCE [LARGE SCALE GENOMIC DNA]</scope>
    <source>
        <strain evidence="2">AH603</strain>
    </source>
</reference>
<dbReference type="HOGENOM" id="CLU_217086_1_0_9"/>
<feature type="region of interest" description="Disordered" evidence="1">
    <location>
        <begin position="1"/>
        <end position="47"/>
    </location>
</feature>
<protein>
    <recommendedName>
        <fullName evidence="3">YuzL family protein</fullName>
    </recommendedName>
</protein>
<dbReference type="Proteomes" id="UP000001753">
    <property type="component" value="Chromosome"/>
</dbReference>